<feature type="region of interest" description="Disordered" evidence="1">
    <location>
        <begin position="92"/>
        <end position="111"/>
    </location>
</feature>
<organism evidence="2 3">
    <name type="scientific">Rhynchophorus ferrugineus</name>
    <name type="common">Red palm weevil</name>
    <name type="synonym">Curculio ferrugineus</name>
    <dbReference type="NCBI Taxonomy" id="354439"/>
    <lineage>
        <taxon>Eukaryota</taxon>
        <taxon>Metazoa</taxon>
        <taxon>Ecdysozoa</taxon>
        <taxon>Arthropoda</taxon>
        <taxon>Hexapoda</taxon>
        <taxon>Insecta</taxon>
        <taxon>Pterygota</taxon>
        <taxon>Neoptera</taxon>
        <taxon>Endopterygota</taxon>
        <taxon>Coleoptera</taxon>
        <taxon>Polyphaga</taxon>
        <taxon>Cucujiformia</taxon>
        <taxon>Curculionidae</taxon>
        <taxon>Dryophthorinae</taxon>
        <taxon>Rhynchophorus</taxon>
    </lineage>
</organism>
<evidence type="ECO:0000256" key="1">
    <source>
        <dbReference type="SAM" id="MobiDB-lite"/>
    </source>
</evidence>
<gene>
    <name evidence="2" type="ORF">GWI33_008883</name>
</gene>
<evidence type="ECO:0000313" key="2">
    <source>
        <dbReference type="EMBL" id="KAF7277274.1"/>
    </source>
</evidence>
<evidence type="ECO:0000313" key="3">
    <source>
        <dbReference type="Proteomes" id="UP000625711"/>
    </source>
</evidence>
<proteinExistence type="predicted"/>
<keyword evidence="3" id="KW-1185">Reference proteome</keyword>
<name>A0A834MG93_RHYFE</name>
<reference evidence="2" key="1">
    <citation type="submission" date="2020-08" db="EMBL/GenBank/DDBJ databases">
        <title>Genome sequencing and assembly of the red palm weevil Rhynchophorus ferrugineus.</title>
        <authorList>
            <person name="Dias G.B."/>
            <person name="Bergman C.M."/>
            <person name="Manee M."/>
        </authorList>
    </citation>
    <scope>NUCLEOTIDE SEQUENCE</scope>
    <source>
        <strain evidence="2">AA-2017</strain>
        <tissue evidence="2">Whole larva</tissue>
    </source>
</reference>
<feature type="non-terminal residue" evidence="2">
    <location>
        <position position="1"/>
    </location>
</feature>
<dbReference type="Proteomes" id="UP000625711">
    <property type="component" value="Unassembled WGS sequence"/>
</dbReference>
<dbReference type="AlphaFoldDB" id="A0A834MG93"/>
<protein>
    <submittedName>
        <fullName evidence="2">Uncharacterized protein</fullName>
    </submittedName>
</protein>
<sequence>KIRKVITSNVGKVQDTRKLKYGSLLSRENYKNRKNITTFHDIRVVVSLQLTLNSSGVIINSGDLMLLSPYQNDNRDSAAEVYQYKKEKKFKDKKSGRLQSNVIDSPTPRDS</sequence>
<dbReference type="EMBL" id="JAACXV010003134">
    <property type="protein sequence ID" value="KAF7277274.1"/>
    <property type="molecule type" value="Genomic_DNA"/>
</dbReference>
<comment type="caution">
    <text evidence="2">The sequence shown here is derived from an EMBL/GenBank/DDBJ whole genome shotgun (WGS) entry which is preliminary data.</text>
</comment>
<accession>A0A834MG93</accession>